<dbReference type="Proteomes" id="UP001152885">
    <property type="component" value="Unassembled WGS sequence"/>
</dbReference>
<dbReference type="GO" id="GO:0005737">
    <property type="term" value="C:cytoplasm"/>
    <property type="evidence" value="ECO:0007669"/>
    <property type="project" value="UniProtKB-SubCell"/>
</dbReference>
<evidence type="ECO:0000256" key="7">
    <source>
        <dbReference type="ARBA" id="ARBA00022490"/>
    </source>
</evidence>
<dbReference type="SMART" id="SM00504">
    <property type="entry name" value="Ubox"/>
    <property type="match status" value="1"/>
</dbReference>
<keyword evidence="10" id="KW-0539">Nucleus</keyword>
<evidence type="ECO:0000313" key="14">
    <source>
        <dbReference type="EMBL" id="CAI5758568.1"/>
    </source>
</evidence>
<dbReference type="OrthoDB" id="20295at2759"/>
<sequence>MSSADEIRAKRLARLNTPSERSNERQQQQQSVQSTPVATSSQSEIMKEEQQPPIKQPKPEPEPESKQSKEDNLSQWIIVELEYVFHASLKYNDKNLIYLPNLSYEYQQQPNLNQDNIESIFMEILTEVGVPQQKVLLYLYTVYHAAFKTKRTLLSKSSFYEDKVSILNKIIELAISYGNMSFQIPDMFLNNNLKESIDLIIHRFADLSSFLTDIVNVAIEENNLIDLLNLIFPYLSSQLYQTNLNERLYLNLISVFDLLVSIKPVASIFSQAQGFQPPDSTKCLDYEQKTLLGPLLRLSPLLENMSTIYFSEGLSDTQIRNIYDSLQNEYKVIIDHLFNIINKLIRGSNSTREDILKWLANLINLSHLRRGSHADSKKLPSDAIMFNISVILIKLSLPFLDYPTFNKIDKIDIDYFVKSDLIDISEESRVNSTIEEAKQYQITDKTKPNFISDCFNLTLAYLHYGMGGIYLNFDKIKRQIKHLEERINMIESHTPNTPGLSPTIQLMERELPNLKKLINNLKAQKESIKAIFNFRNLQFEIFDFIIGAITFITRLIDPNHTYPIQSISIPIFQINKVSELDDHDFLKTKTPKPWKYYPEFLLEGIINYCKFITNFQGCPLLNNSEKLEKFVEFSIILLRCPELIGNPHMKAHLIEVLFIGSLPLQNGSPGFMANIFTENKLVRENILYSLLDFYVMVEKTGASSQFYDKFNSRYYISIILEELWKHTIYRLQLTDYSKHNVDFFVRFIARMLNDTTYLLDETFNLLNSIHNYQSEIKTRQLGNSPNEELGTDEELAKNLSADESRVKTYMQLSNKTMELFKLFTKETPKGFVLPEIVDRLAGMLDYNLSIMVGPKCSNLKVESPEKYQFEPKKILVNLCEIYVNLSNQQKFVIAVSRDGRSFNINYFKKAQNILMTKTFVDNKLIDKLVNFANKAEENRVSEENEELEMGDIPEEFLDPLMFTIMEDPVILPSSKINIDRSTIKAHLLSDSTDPFNRMPLSLDDVIDNVELRERIWEFKNKSKVGQDVEMEE</sequence>
<protein>
    <recommendedName>
        <fullName evidence="6">RING-type E3 ubiquitin transferase</fullName>
        <ecNumber evidence="6">2.3.2.27</ecNumber>
    </recommendedName>
</protein>
<evidence type="ECO:0000256" key="3">
    <source>
        <dbReference type="ARBA" id="ARBA00004496"/>
    </source>
</evidence>
<dbReference type="InterPro" id="IPR019474">
    <property type="entry name" value="Ub_conjug_fac_E4_core"/>
</dbReference>
<comment type="caution">
    <text evidence="14">The sequence shown here is derived from an EMBL/GenBank/DDBJ whole genome shotgun (WGS) entry which is preliminary data.</text>
</comment>
<keyword evidence="9" id="KW-0833">Ubl conjugation pathway</keyword>
<evidence type="ECO:0000256" key="10">
    <source>
        <dbReference type="ARBA" id="ARBA00023242"/>
    </source>
</evidence>
<feature type="domain" description="U-box" evidence="13">
    <location>
        <begin position="951"/>
        <end position="1025"/>
    </location>
</feature>
<evidence type="ECO:0000259" key="13">
    <source>
        <dbReference type="PROSITE" id="PS51698"/>
    </source>
</evidence>
<dbReference type="PROSITE" id="PS51698">
    <property type="entry name" value="U_BOX"/>
    <property type="match status" value="1"/>
</dbReference>
<dbReference type="AlphaFoldDB" id="A0A9W4TVQ7"/>
<comment type="similarity">
    <text evidence="5">Belongs to the ubiquitin conjugation factor E4 family.</text>
</comment>
<dbReference type="InterPro" id="IPR003613">
    <property type="entry name" value="Ubox_domain"/>
</dbReference>
<evidence type="ECO:0000256" key="1">
    <source>
        <dbReference type="ARBA" id="ARBA00000900"/>
    </source>
</evidence>
<dbReference type="GO" id="GO:0034450">
    <property type="term" value="F:ubiquitin-ubiquitin ligase activity"/>
    <property type="evidence" value="ECO:0007669"/>
    <property type="project" value="InterPro"/>
</dbReference>
<evidence type="ECO:0000256" key="5">
    <source>
        <dbReference type="ARBA" id="ARBA00007434"/>
    </source>
</evidence>
<keyword evidence="11" id="KW-0175">Coiled coil</keyword>
<dbReference type="EC" id="2.3.2.27" evidence="6"/>
<feature type="compositionally biased region" description="Basic and acidic residues" evidence="12">
    <location>
        <begin position="57"/>
        <end position="69"/>
    </location>
</feature>
<dbReference type="Gene3D" id="3.30.40.10">
    <property type="entry name" value="Zinc/RING finger domain, C3HC4 (zinc finger)"/>
    <property type="match status" value="1"/>
</dbReference>
<comment type="pathway">
    <text evidence="4">Protein modification; protein ubiquitination.</text>
</comment>
<dbReference type="PANTHER" id="PTHR13931">
    <property type="entry name" value="UBIQUITINATION FACTOR E4"/>
    <property type="match status" value="1"/>
</dbReference>
<evidence type="ECO:0000256" key="9">
    <source>
        <dbReference type="ARBA" id="ARBA00022786"/>
    </source>
</evidence>
<dbReference type="FunFam" id="3.30.40.10:FF:000055">
    <property type="entry name" value="Ubiquitin conjugation factor e4 a"/>
    <property type="match status" value="1"/>
</dbReference>
<dbReference type="GO" id="GO:0000209">
    <property type="term" value="P:protein polyubiquitination"/>
    <property type="evidence" value="ECO:0007669"/>
    <property type="project" value="TreeGrafter"/>
</dbReference>
<comment type="subcellular location">
    <subcellularLocation>
        <location evidence="3">Cytoplasm</location>
    </subcellularLocation>
    <subcellularLocation>
        <location evidence="2">Nucleus</location>
    </subcellularLocation>
</comment>
<dbReference type="InterPro" id="IPR013083">
    <property type="entry name" value="Znf_RING/FYVE/PHD"/>
</dbReference>
<dbReference type="GO" id="GO:0036503">
    <property type="term" value="P:ERAD pathway"/>
    <property type="evidence" value="ECO:0007669"/>
    <property type="project" value="InterPro"/>
</dbReference>
<keyword evidence="7" id="KW-0963">Cytoplasm</keyword>
<evidence type="ECO:0000256" key="11">
    <source>
        <dbReference type="SAM" id="Coils"/>
    </source>
</evidence>
<dbReference type="Pfam" id="PF10408">
    <property type="entry name" value="Ufd2P_core"/>
    <property type="match status" value="1"/>
</dbReference>
<dbReference type="GO" id="GO:0000151">
    <property type="term" value="C:ubiquitin ligase complex"/>
    <property type="evidence" value="ECO:0007669"/>
    <property type="project" value="InterPro"/>
</dbReference>
<dbReference type="GO" id="GO:0006511">
    <property type="term" value="P:ubiquitin-dependent protein catabolic process"/>
    <property type="evidence" value="ECO:0007669"/>
    <property type="project" value="InterPro"/>
</dbReference>
<dbReference type="InterPro" id="IPR045132">
    <property type="entry name" value="UBE4"/>
</dbReference>
<keyword evidence="15" id="KW-1185">Reference proteome</keyword>
<evidence type="ECO:0000256" key="4">
    <source>
        <dbReference type="ARBA" id="ARBA00004906"/>
    </source>
</evidence>
<keyword evidence="8" id="KW-0808">Transferase</keyword>
<gene>
    <name evidence="14" type="ORF">CANVERA_P3080</name>
</gene>
<comment type="catalytic activity">
    <reaction evidence="1">
        <text>S-ubiquitinyl-[E2 ubiquitin-conjugating enzyme]-L-cysteine + [acceptor protein]-L-lysine = [E2 ubiquitin-conjugating enzyme]-L-cysteine + N(6)-ubiquitinyl-[acceptor protein]-L-lysine.</text>
        <dbReference type="EC" id="2.3.2.27"/>
    </reaction>
</comment>
<dbReference type="SUPFAM" id="SSF57850">
    <property type="entry name" value="RING/U-box"/>
    <property type="match status" value="1"/>
</dbReference>
<dbReference type="EMBL" id="CANTUO010000003">
    <property type="protein sequence ID" value="CAI5758568.1"/>
    <property type="molecule type" value="Genomic_DNA"/>
</dbReference>
<accession>A0A9W4TVQ7</accession>
<evidence type="ECO:0000256" key="2">
    <source>
        <dbReference type="ARBA" id="ARBA00004123"/>
    </source>
</evidence>
<dbReference type="Pfam" id="PF04564">
    <property type="entry name" value="U-box"/>
    <property type="match status" value="1"/>
</dbReference>
<name>A0A9W4TVQ7_9ASCO</name>
<dbReference type="CDD" id="cd16657">
    <property type="entry name" value="RING-Ubox_UBE4A"/>
    <property type="match status" value="1"/>
</dbReference>
<evidence type="ECO:0000256" key="8">
    <source>
        <dbReference type="ARBA" id="ARBA00022679"/>
    </source>
</evidence>
<dbReference type="PANTHER" id="PTHR13931:SF2">
    <property type="entry name" value="UBIQUITIN CONJUGATION FACTOR E4 B"/>
    <property type="match status" value="1"/>
</dbReference>
<proteinExistence type="inferred from homology"/>
<evidence type="ECO:0000256" key="6">
    <source>
        <dbReference type="ARBA" id="ARBA00012483"/>
    </source>
</evidence>
<feature type="coiled-coil region" evidence="11">
    <location>
        <begin position="473"/>
        <end position="531"/>
    </location>
</feature>
<feature type="region of interest" description="Disordered" evidence="12">
    <location>
        <begin position="1"/>
        <end position="69"/>
    </location>
</feature>
<dbReference type="GO" id="GO:0005634">
    <property type="term" value="C:nucleus"/>
    <property type="evidence" value="ECO:0007669"/>
    <property type="project" value="UniProtKB-SubCell"/>
</dbReference>
<reference evidence="14" key="1">
    <citation type="submission" date="2022-12" db="EMBL/GenBank/DDBJ databases">
        <authorList>
            <person name="Brejova B."/>
        </authorList>
    </citation>
    <scope>NUCLEOTIDE SEQUENCE</scope>
</reference>
<evidence type="ECO:0000256" key="12">
    <source>
        <dbReference type="SAM" id="MobiDB-lite"/>
    </source>
</evidence>
<evidence type="ECO:0000313" key="15">
    <source>
        <dbReference type="Proteomes" id="UP001152885"/>
    </source>
</evidence>
<feature type="compositionally biased region" description="Low complexity" evidence="12">
    <location>
        <begin position="25"/>
        <end position="43"/>
    </location>
</feature>
<organism evidence="14 15">
    <name type="scientific">Candida verbasci</name>
    <dbReference type="NCBI Taxonomy" id="1227364"/>
    <lineage>
        <taxon>Eukaryota</taxon>
        <taxon>Fungi</taxon>
        <taxon>Dikarya</taxon>
        <taxon>Ascomycota</taxon>
        <taxon>Saccharomycotina</taxon>
        <taxon>Pichiomycetes</taxon>
        <taxon>Debaryomycetaceae</taxon>
        <taxon>Candida/Lodderomyces clade</taxon>
        <taxon>Candida</taxon>
    </lineage>
</organism>